<gene>
    <name evidence="1" type="ORF">B0T45_20645</name>
</gene>
<evidence type="ECO:0000313" key="1">
    <source>
        <dbReference type="EMBL" id="OQS33226.1"/>
    </source>
</evidence>
<dbReference type="RefSeq" id="WP_081556761.1">
    <property type="nucleotide sequence ID" value="NZ_LXRL01000018.1"/>
</dbReference>
<organism evidence="1 2">
    <name type="scientific">Chromobacterium haemolyticum</name>
    <dbReference type="NCBI Taxonomy" id="394935"/>
    <lineage>
        <taxon>Bacteria</taxon>
        <taxon>Pseudomonadati</taxon>
        <taxon>Pseudomonadota</taxon>
        <taxon>Betaproteobacteria</taxon>
        <taxon>Neisseriales</taxon>
        <taxon>Chromobacteriaceae</taxon>
        <taxon>Chromobacterium</taxon>
    </lineage>
</organism>
<dbReference type="Proteomes" id="UP000192721">
    <property type="component" value="Unassembled WGS sequence"/>
</dbReference>
<reference evidence="1 2" key="1">
    <citation type="submission" date="2017-02" db="EMBL/GenBank/DDBJ databases">
        <title>Chromobacterium haemolyticum H5244.</title>
        <authorList>
            <person name="Gulvik C.A."/>
        </authorList>
    </citation>
    <scope>NUCLEOTIDE SEQUENCE [LARGE SCALE GENOMIC DNA]</scope>
    <source>
        <strain evidence="1 2">H5244</strain>
    </source>
</reference>
<evidence type="ECO:0000313" key="2">
    <source>
        <dbReference type="Proteomes" id="UP000192721"/>
    </source>
</evidence>
<sequence length="271" mass="30771">MNHLSHIIMPVLRDLPASHLKRELLEAFERHGRHFEAIEAGFARLTAQRQSPETLRRFFQSWSQTNNSAMTVAGISNRMTLLIHTGRPVADREALLAAMVCLNRIVDEDLAVTHKILHAQMYYNMATGIVGDDQWLSHAYLHPSAKAFKSWKDHQSLREPDLAIALLTTLTHEIYTHGEVEFILPLFRRWLTQTLGFAERDATRTLGWISVHCGPTEKNHFFHAMNAIRHYARAMALDLERYSLDGIVGAYLEQKAAVLETVALDVAAEAL</sequence>
<comment type="caution">
    <text evidence="1">The sequence shown here is derived from an EMBL/GenBank/DDBJ whole genome shotgun (WGS) entry which is preliminary data.</text>
</comment>
<name>A0A1W0CEN7_9NEIS</name>
<dbReference type="EMBL" id="MUKV01000040">
    <property type="protein sequence ID" value="OQS33226.1"/>
    <property type="molecule type" value="Genomic_DNA"/>
</dbReference>
<accession>A0A1W0CEN7</accession>
<dbReference type="AlphaFoldDB" id="A0A1W0CEN7"/>
<protein>
    <submittedName>
        <fullName evidence="1">Uncharacterized protein</fullName>
    </submittedName>
</protein>
<proteinExistence type="predicted"/>